<dbReference type="RefSeq" id="WP_274687323.1">
    <property type="nucleotide sequence ID" value="NZ_JAPMOU010000003.1"/>
</dbReference>
<sequence>MSDFGVSWLDGPLGDSFRAQVEEITGQKQNQLGYLSEIVALLKGISEKLDKALAGQAEGGNTEQSDSDNSG</sequence>
<keyword evidence="2" id="KW-1185">Reference proteome</keyword>
<proteinExistence type="predicted"/>
<organism evidence="1 2">
    <name type="scientific">Spartinivicinus poritis</name>
    <dbReference type="NCBI Taxonomy" id="2994640"/>
    <lineage>
        <taxon>Bacteria</taxon>
        <taxon>Pseudomonadati</taxon>
        <taxon>Pseudomonadota</taxon>
        <taxon>Gammaproteobacteria</taxon>
        <taxon>Oceanospirillales</taxon>
        <taxon>Zooshikellaceae</taxon>
        <taxon>Spartinivicinus</taxon>
    </lineage>
</organism>
<reference evidence="1 2" key="1">
    <citation type="submission" date="2022-11" db="EMBL/GenBank/DDBJ databases">
        <title>Spartinivicinus poritis sp. nov., isolated from scleractinian coral Porites lutea.</title>
        <authorList>
            <person name="Zhang G."/>
            <person name="Cai L."/>
            <person name="Wei Q."/>
        </authorList>
    </citation>
    <scope>NUCLEOTIDE SEQUENCE [LARGE SCALE GENOMIC DNA]</scope>
    <source>
        <strain evidence="1 2">A2-2</strain>
    </source>
</reference>
<evidence type="ECO:0000313" key="2">
    <source>
        <dbReference type="Proteomes" id="UP001528823"/>
    </source>
</evidence>
<gene>
    <name evidence="1" type="ORF">ORQ98_03105</name>
</gene>
<comment type="caution">
    <text evidence="1">The sequence shown here is derived from an EMBL/GenBank/DDBJ whole genome shotgun (WGS) entry which is preliminary data.</text>
</comment>
<name>A0ABT5U3R1_9GAMM</name>
<protein>
    <submittedName>
        <fullName evidence="1">Uncharacterized protein</fullName>
    </submittedName>
</protein>
<dbReference type="Proteomes" id="UP001528823">
    <property type="component" value="Unassembled WGS sequence"/>
</dbReference>
<accession>A0ABT5U3R1</accession>
<evidence type="ECO:0000313" key="1">
    <source>
        <dbReference type="EMBL" id="MDE1460952.1"/>
    </source>
</evidence>
<dbReference type="EMBL" id="JAPMOU010000003">
    <property type="protein sequence ID" value="MDE1460952.1"/>
    <property type="molecule type" value="Genomic_DNA"/>
</dbReference>